<gene>
    <name evidence="1" type="ORF">BCR39DRAFT_556971</name>
</gene>
<evidence type="ECO:0000313" key="1">
    <source>
        <dbReference type="EMBL" id="ORY33744.1"/>
    </source>
</evidence>
<evidence type="ECO:0000313" key="2">
    <source>
        <dbReference type="Proteomes" id="UP000193986"/>
    </source>
</evidence>
<accession>A0A1Y2BG05</accession>
<name>A0A1Y2BG05_9TREE</name>
<dbReference type="AlphaFoldDB" id="A0A1Y2BG05"/>
<dbReference type="InParanoid" id="A0A1Y2BG05"/>
<organism evidence="1 2">
    <name type="scientific">Naematelia encephala</name>
    <dbReference type="NCBI Taxonomy" id="71784"/>
    <lineage>
        <taxon>Eukaryota</taxon>
        <taxon>Fungi</taxon>
        <taxon>Dikarya</taxon>
        <taxon>Basidiomycota</taxon>
        <taxon>Agaricomycotina</taxon>
        <taxon>Tremellomycetes</taxon>
        <taxon>Tremellales</taxon>
        <taxon>Naemateliaceae</taxon>
        <taxon>Naematelia</taxon>
    </lineage>
</organism>
<protein>
    <submittedName>
        <fullName evidence="1">Uncharacterized protein</fullName>
    </submittedName>
</protein>
<reference evidence="1 2" key="1">
    <citation type="submission" date="2016-07" db="EMBL/GenBank/DDBJ databases">
        <title>Pervasive Adenine N6-methylation of Active Genes in Fungi.</title>
        <authorList>
            <consortium name="DOE Joint Genome Institute"/>
            <person name="Mondo S.J."/>
            <person name="Dannebaum R.O."/>
            <person name="Kuo R.C."/>
            <person name="Labutti K."/>
            <person name="Haridas S."/>
            <person name="Kuo A."/>
            <person name="Salamov A."/>
            <person name="Ahrendt S.R."/>
            <person name="Lipzen A."/>
            <person name="Sullivan W."/>
            <person name="Andreopoulos W.B."/>
            <person name="Clum A."/>
            <person name="Lindquist E."/>
            <person name="Daum C."/>
            <person name="Ramamoorthy G.K."/>
            <person name="Gryganskyi A."/>
            <person name="Culley D."/>
            <person name="Magnuson J.K."/>
            <person name="James T.Y."/>
            <person name="O'Malley M.A."/>
            <person name="Stajich J.E."/>
            <person name="Spatafora J.W."/>
            <person name="Visel A."/>
            <person name="Grigoriev I.V."/>
        </authorList>
    </citation>
    <scope>NUCLEOTIDE SEQUENCE [LARGE SCALE GENOMIC DNA]</scope>
    <source>
        <strain evidence="1 2">68-887.2</strain>
    </source>
</reference>
<sequence>MSSLATSSTTTLATSDALVDLILNQITRVQHRMVLAKREVERGMERLRVTKLKIGRLERPALHPDARLLRPVQTAALRSEQREIFYRIIHPWRIEVDRAEKELRELRAAHAAILARDQSRLSAAE</sequence>
<keyword evidence="2" id="KW-1185">Reference proteome</keyword>
<dbReference type="EMBL" id="MCFC01000005">
    <property type="protein sequence ID" value="ORY33744.1"/>
    <property type="molecule type" value="Genomic_DNA"/>
</dbReference>
<proteinExistence type="predicted"/>
<comment type="caution">
    <text evidence="1">The sequence shown here is derived from an EMBL/GenBank/DDBJ whole genome shotgun (WGS) entry which is preliminary data.</text>
</comment>
<dbReference type="Proteomes" id="UP000193986">
    <property type="component" value="Unassembled WGS sequence"/>
</dbReference>